<reference evidence="2" key="2">
    <citation type="submission" date="2023-03" db="EMBL/GenBank/DDBJ databases">
        <title>Complete genome sequences of 52 Bacillus and Priestia strains isolated from West-African fermentations and 26 reference strains from the DSMZ collection.</title>
        <authorList>
            <person name="Wiedenbein E.S."/>
            <person name="Canoy T.S."/>
            <person name="Hui Y."/>
            <person name="Parkouda C."/>
            <person name="Dawende C."/>
            <person name="Ametefe E."/>
            <person name="Jespersen L."/>
            <person name="Nielsen D.S."/>
        </authorList>
    </citation>
    <scope>NUCLEOTIDE SEQUENCE</scope>
    <source>
        <strain evidence="2">PRO56</strain>
    </source>
</reference>
<dbReference type="PATRIC" id="fig|1423.169.peg.2519"/>
<dbReference type="AlphaFoldDB" id="A0A085C3G8"/>
<dbReference type="Proteomes" id="UP001229422">
    <property type="component" value="Chromosome"/>
</dbReference>
<dbReference type="EMBL" id="JXBC01000013">
    <property type="protein sequence ID" value="KIU05303.1"/>
    <property type="molecule type" value="Genomic_DNA"/>
</dbReference>
<protein>
    <submittedName>
        <fullName evidence="1">Uncharacterized protein</fullName>
    </submittedName>
</protein>
<proteinExistence type="predicted"/>
<evidence type="ECO:0000313" key="1">
    <source>
        <dbReference type="EMBL" id="KIU05303.1"/>
    </source>
</evidence>
<sequence length="84" mass="10052">MNILQYSYKKRGKIEFVFEGWPHSKVTMVPIKGYYFVRFIKWSSQDPIVTRNDLEKMEWAANQYFGTAPFYRKRKAFETPSSGK</sequence>
<evidence type="ECO:0000313" key="3">
    <source>
        <dbReference type="EMBL" id="WHM22724.1"/>
    </source>
</evidence>
<reference evidence="3" key="3">
    <citation type="submission" date="2023-05" db="EMBL/GenBank/DDBJ databases">
        <title>Complete genome sequence of Bacillus subtilis SRCM117797 isolated from Soybean paste.</title>
        <authorList>
            <person name="Abraha H.B."/>
            <person name="Kim K.-P."/>
            <person name="Ryu M.-S."/>
            <person name="Jeong D.-Y."/>
        </authorList>
    </citation>
    <scope>NUCLEOTIDE SEQUENCE</scope>
    <source>
        <strain evidence="3">SRCM117797</strain>
    </source>
</reference>
<dbReference type="Proteomes" id="UP001214898">
    <property type="component" value="Chromosome"/>
</dbReference>
<dbReference type="EMBL" id="CP125292">
    <property type="protein sequence ID" value="WHM22724.1"/>
    <property type="molecule type" value="Genomic_DNA"/>
</dbReference>
<evidence type="ECO:0000313" key="2">
    <source>
        <dbReference type="EMBL" id="WEY86111.1"/>
    </source>
</evidence>
<reference evidence="1 4" key="1">
    <citation type="submission" date="2014-12" db="EMBL/GenBank/DDBJ databases">
        <title>Comparative genome analysis of Bacillus coagulans HM-08, Clostridium butyricum HM-68, Bacillus subtilis HM-66 and Bacillus licheniformis BL-09.</title>
        <authorList>
            <person name="Zhang H."/>
        </authorList>
    </citation>
    <scope>NUCLEOTIDE SEQUENCE [LARGE SCALE GENOMIC DNA]</scope>
    <source>
        <strain evidence="1 4">HM-66</strain>
    </source>
</reference>
<organism evidence="1 4">
    <name type="scientific">Bacillus subtilis</name>
    <dbReference type="NCBI Taxonomy" id="1423"/>
    <lineage>
        <taxon>Bacteria</taxon>
        <taxon>Bacillati</taxon>
        <taxon>Bacillota</taxon>
        <taxon>Bacilli</taxon>
        <taxon>Bacillales</taxon>
        <taxon>Bacillaceae</taxon>
        <taxon>Bacillus</taxon>
    </lineage>
</organism>
<dbReference type="STRING" id="483913.AN935_15675"/>
<name>A0A085C3G8_BACIU</name>
<dbReference type="RefSeq" id="WP_003244393.1">
    <property type="nucleotide sequence ID" value="NZ_AP024621.1"/>
</dbReference>
<gene>
    <name evidence="2" type="ORF">P5633_08335</name>
    <name evidence="3" type="ORF">QL281_06695</name>
    <name evidence="1" type="ORF">SC09_contig4orf00040</name>
</gene>
<dbReference type="EMBL" id="CP120576">
    <property type="protein sequence ID" value="WEY86111.1"/>
    <property type="molecule type" value="Genomic_DNA"/>
</dbReference>
<dbReference type="Proteomes" id="UP000032247">
    <property type="component" value="Unassembled WGS sequence"/>
</dbReference>
<evidence type="ECO:0000313" key="4">
    <source>
        <dbReference type="Proteomes" id="UP000032247"/>
    </source>
</evidence>
<accession>A0A085C3G8</accession>